<protein>
    <submittedName>
        <fullName evidence="1">CHAP domain-containing protein</fullName>
    </submittedName>
</protein>
<organism evidence="1 2">
    <name type="scientific">Candidatus Onthousia faecipullorum</name>
    <dbReference type="NCBI Taxonomy" id="2840887"/>
    <lineage>
        <taxon>Bacteria</taxon>
        <taxon>Bacillati</taxon>
        <taxon>Bacillota</taxon>
        <taxon>Bacilli</taxon>
        <taxon>Candidatus Onthousia</taxon>
    </lineage>
</organism>
<dbReference type="AlphaFoldDB" id="A0A9D1GD23"/>
<gene>
    <name evidence="1" type="ORF">IAB59_07500</name>
</gene>
<dbReference type="Proteomes" id="UP000886833">
    <property type="component" value="Unassembled WGS sequence"/>
</dbReference>
<proteinExistence type="predicted"/>
<evidence type="ECO:0000313" key="1">
    <source>
        <dbReference type="EMBL" id="HIT38302.1"/>
    </source>
</evidence>
<name>A0A9D1GD23_9FIRM</name>
<comment type="caution">
    <text evidence="1">The sequence shown here is derived from an EMBL/GenBank/DDBJ whole genome shotgun (WGS) entry which is preliminary data.</text>
</comment>
<reference evidence="1" key="2">
    <citation type="journal article" date="2021" name="PeerJ">
        <title>Extensive microbial diversity within the chicken gut microbiome revealed by metagenomics and culture.</title>
        <authorList>
            <person name="Gilroy R."/>
            <person name="Ravi A."/>
            <person name="Getino M."/>
            <person name="Pursley I."/>
            <person name="Horton D.L."/>
            <person name="Alikhan N.F."/>
            <person name="Baker D."/>
            <person name="Gharbi K."/>
            <person name="Hall N."/>
            <person name="Watson M."/>
            <person name="Adriaenssens E.M."/>
            <person name="Foster-Nyarko E."/>
            <person name="Jarju S."/>
            <person name="Secka A."/>
            <person name="Antonio M."/>
            <person name="Oren A."/>
            <person name="Chaudhuri R.R."/>
            <person name="La Ragione R."/>
            <person name="Hildebrand F."/>
            <person name="Pallen M.J."/>
        </authorList>
    </citation>
    <scope>NUCLEOTIDE SEQUENCE</scope>
    <source>
        <strain evidence="1">CHK195-26880</strain>
    </source>
</reference>
<evidence type="ECO:0000313" key="2">
    <source>
        <dbReference type="Proteomes" id="UP000886833"/>
    </source>
</evidence>
<dbReference type="EMBL" id="DVKQ01000097">
    <property type="protein sequence ID" value="HIT38302.1"/>
    <property type="molecule type" value="Genomic_DNA"/>
</dbReference>
<reference evidence="1" key="1">
    <citation type="submission" date="2020-10" db="EMBL/GenBank/DDBJ databases">
        <authorList>
            <person name="Gilroy R."/>
        </authorList>
    </citation>
    <scope>NUCLEOTIDE SEQUENCE</scope>
    <source>
        <strain evidence="1">CHK195-26880</strain>
    </source>
</reference>
<dbReference type="InterPro" id="IPR038765">
    <property type="entry name" value="Papain-like_cys_pep_sf"/>
</dbReference>
<dbReference type="SUPFAM" id="SSF54001">
    <property type="entry name" value="Cysteine proteinases"/>
    <property type="match status" value="1"/>
</dbReference>
<accession>A0A9D1GD23</accession>
<sequence>MNNNVSVEETELIANKLKEIATTLKDDYTSISTTISKINDNISTLKSWNGQDAIKEPYPSDIKFFSDNLHYSKQFYKYVWDINITGDTNLSTTLSSSLFRQIEENIDLLDMKSSDLNLLSSTLYGFITTLSSLLQVDYDGNIKSFFTSIKDTEGWKETQKIAEEAAKQKEADELYLKFRSTDGNDDYVDFFLDELGNRRYPQGLTGVDDDGTYPDRGASKYGEWYMNYFLNNDKSYAKYMTNDAAFCAAAVTYALTNSGNGNAITPYISVQTGAQNAINDASNGKGVWHSADDTNYQPQRGDIFYSFASGGHTGVVLGSDKNYIYTIEANTSSDFKDGWSYGTVNTRVRDKSYINSGNSLSGYYTPDVYINNSNTNVEISSETINSKLNSENMNNNNN</sequence>